<evidence type="ECO:0000259" key="4">
    <source>
        <dbReference type="Pfam" id="PF02826"/>
    </source>
</evidence>
<evidence type="ECO:0008006" key="6">
    <source>
        <dbReference type="Google" id="ProtNLM"/>
    </source>
</evidence>
<dbReference type="Pfam" id="PF00389">
    <property type="entry name" value="2-Hacid_dh"/>
    <property type="match status" value="1"/>
</dbReference>
<dbReference type="InterPro" id="IPR050223">
    <property type="entry name" value="D-isomer_2-hydroxyacid_DH"/>
</dbReference>
<dbReference type="InterPro" id="IPR029753">
    <property type="entry name" value="D-isomer_DH_CS"/>
</dbReference>
<dbReference type="PROSITE" id="PS00670">
    <property type="entry name" value="D_2_HYDROXYACID_DH_2"/>
    <property type="match status" value="1"/>
</dbReference>
<evidence type="ECO:0000313" key="5">
    <source>
        <dbReference type="EMBL" id="SVA41772.1"/>
    </source>
</evidence>
<dbReference type="GO" id="GO:0005829">
    <property type="term" value="C:cytosol"/>
    <property type="evidence" value="ECO:0007669"/>
    <property type="project" value="TreeGrafter"/>
</dbReference>
<protein>
    <recommendedName>
        <fullName evidence="6">D-isomer specific 2-hydroxyacid dehydrogenase NAD-binding domain-containing protein</fullName>
    </recommendedName>
</protein>
<evidence type="ECO:0000256" key="2">
    <source>
        <dbReference type="ARBA" id="ARBA00023027"/>
    </source>
</evidence>
<organism evidence="5">
    <name type="scientific">marine metagenome</name>
    <dbReference type="NCBI Taxonomy" id="408172"/>
    <lineage>
        <taxon>unclassified sequences</taxon>
        <taxon>metagenomes</taxon>
        <taxon>ecological metagenomes</taxon>
    </lineage>
</organism>
<dbReference type="SUPFAM" id="SSF52283">
    <property type="entry name" value="Formate/glycerate dehydrogenase catalytic domain-like"/>
    <property type="match status" value="1"/>
</dbReference>
<reference evidence="5" key="1">
    <citation type="submission" date="2018-05" db="EMBL/GenBank/DDBJ databases">
        <authorList>
            <person name="Lanie J.A."/>
            <person name="Ng W.-L."/>
            <person name="Kazmierczak K.M."/>
            <person name="Andrzejewski T.M."/>
            <person name="Davidsen T.M."/>
            <person name="Wayne K.J."/>
            <person name="Tettelin H."/>
            <person name="Glass J.I."/>
            <person name="Rusch D."/>
            <person name="Podicherti R."/>
            <person name="Tsui H.-C.T."/>
            <person name="Winkler M.E."/>
        </authorList>
    </citation>
    <scope>NUCLEOTIDE SEQUENCE</scope>
</reference>
<dbReference type="PANTHER" id="PTHR10996:SF178">
    <property type="entry name" value="2-HYDROXYACID DEHYDROGENASE YGL185C-RELATED"/>
    <property type="match status" value="1"/>
</dbReference>
<feature type="domain" description="D-isomer specific 2-hydroxyacid dehydrogenase catalytic" evidence="3">
    <location>
        <begin position="38"/>
        <end position="313"/>
    </location>
</feature>
<dbReference type="Gene3D" id="3.40.50.720">
    <property type="entry name" value="NAD(P)-binding Rossmann-like Domain"/>
    <property type="match status" value="2"/>
</dbReference>
<dbReference type="CDD" id="cd12167">
    <property type="entry name" value="2-Hacid_dh_8"/>
    <property type="match status" value="1"/>
</dbReference>
<feature type="domain" description="D-isomer specific 2-hydroxyacid dehydrogenase NAD-binding" evidence="4">
    <location>
        <begin position="121"/>
        <end position="282"/>
    </location>
</feature>
<keyword evidence="1" id="KW-0560">Oxidoreductase</keyword>
<dbReference type="SUPFAM" id="SSF51735">
    <property type="entry name" value="NAD(P)-binding Rossmann-fold domains"/>
    <property type="match status" value="1"/>
</dbReference>
<dbReference type="InterPro" id="IPR006140">
    <property type="entry name" value="D-isomer_DH_NAD-bd"/>
</dbReference>
<dbReference type="EMBL" id="UINC01009310">
    <property type="protein sequence ID" value="SVA41772.1"/>
    <property type="molecule type" value="Genomic_DNA"/>
</dbReference>
<evidence type="ECO:0000259" key="3">
    <source>
        <dbReference type="Pfam" id="PF00389"/>
    </source>
</evidence>
<dbReference type="GO" id="GO:0030267">
    <property type="term" value="F:glyoxylate reductase (NADPH) activity"/>
    <property type="evidence" value="ECO:0007669"/>
    <property type="project" value="TreeGrafter"/>
</dbReference>
<proteinExistence type="predicted"/>
<dbReference type="PANTHER" id="PTHR10996">
    <property type="entry name" value="2-HYDROXYACID DEHYDROGENASE-RELATED"/>
    <property type="match status" value="1"/>
</dbReference>
<dbReference type="PROSITE" id="PS00671">
    <property type="entry name" value="D_2_HYDROXYACID_DH_3"/>
    <property type="match status" value="1"/>
</dbReference>
<keyword evidence="2" id="KW-0520">NAD</keyword>
<name>A0A381VNB6_9ZZZZ</name>
<dbReference type="GO" id="GO:0016618">
    <property type="term" value="F:hydroxypyruvate reductase [NAD(P)H] activity"/>
    <property type="evidence" value="ECO:0007669"/>
    <property type="project" value="TreeGrafter"/>
</dbReference>
<gene>
    <name evidence="5" type="ORF">METZ01_LOCUS94626</name>
</gene>
<evidence type="ECO:0000256" key="1">
    <source>
        <dbReference type="ARBA" id="ARBA00023002"/>
    </source>
</evidence>
<dbReference type="Pfam" id="PF02826">
    <property type="entry name" value="2-Hacid_dh_C"/>
    <property type="match status" value="1"/>
</dbReference>
<dbReference type="AlphaFoldDB" id="A0A381VNB6"/>
<dbReference type="GO" id="GO:0051287">
    <property type="term" value="F:NAD binding"/>
    <property type="evidence" value="ECO:0007669"/>
    <property type="project" value="InterPro"/>
</dbReference>
<dbReference type="InterPro" id="IPR036291">
    <property type="entry name" value="NAD(P)-bd_dom_sf"/>
</dbReference>
<dbReference type="InterPro" id="IPR006139">
    <property type="entry name" value="D-isomer_2_OHA_DH_cat_dom"/>
</dbReference>
<sequence>MYPGLEDRLFDPAARSRLGRVVDLASDGAVADLAGLDGLEGVEVLVTGWGCPRLDADALDRLPSLRFVAHAAGTVKGLVTDAFWERGLTITSAAAANAIPVAEFTFAAIVMLGKDVFGIRDRHRQARGTTGVVDPASVGNRGLRIGIIGASTIGRLVAERLRTLDVEVVVSDPYLDDAGASALGVVALGLDDLLATSDVVSVHAPALPSTHHLLDAAALARMRDGAWLLNTARGSLVDTAALESELVSGRLNAFIDTPDPEPLPAESPLYDLPNVVLTPHIAGSLGNEVGRMGELAVTEVERFVGGEAPLHPVTRTDLDRMA</sequence>
<accession>A0A381VNB6</accession>